<organism evidence="1 2">
    <name type="scientific">Rosa chinensis</name>
    <name type="common">China rose</name>
    <dbReference type="NCBI Taxonomy" id="74649"/>
    <lineage>
        <taxon>Eukaryota</taxon>
        <taxon>Viridiplantae</taxon>
        <taxon>Streptophyta</taxon>
        <taxon>Embryophyta</taxon>
        <taxon>Tracheophyta</taxon>
        <taxon>Spermatophyta</taxon>
        <taxon>Magnoliopsida</taxon>
        <taxon>eudicotyledons</taxon>
        <taxon>Gunneridae</taxon>
        <taxon>Pentapetalae</taxon>
        <taxon>rosids</taxon>
        <taxon>fabids</taxon>
        <taxon>Rosales</taxon>
        <taxon>Rosaceae</taxon>
        <taxon>Rosoideae</taxon>
        <taxon>Rosoideae incertae sedis</taxon>
        <taxon>Rosa</taxon>
    </lineage>
</organism>
<sequence>MQPRLQLQKIRARRSRTLNQCKTRTPSPSKRIGAALFAQSTPSLLLRNSGGLSFSHYVLFVFLMRKLRDI</sequence>
<evidence type="ECO:0000313" key="1">
    <source>
        <dbReference type="EMBL" id="PRQ21963.1"/>
    </source>
</evidence>
<keyword evidence="2" id="KW-1185">Reference proteome</keyword>
<accession>A0A2P6PJ58</accession>
<dbReference type="Gramene" id="PRQ21963">
    <property type="protein sequence ID" value="PRQ21963"/>
    <property type="gene ID" value="RchiOBHm_Chr6g0245061"/>
</dbReference>
<dbReference type="AlphaFoldDB" id="A0A2P6PJ58"/>
<protein>
    <submittedName>
        <fullName evidence="1">Uncharacterized protein</fullName>
    </submittedName>
</protein>
<reference evidence="1 2" key="1">
    <citation type="journal article" date="2018" name="Nat. Genet.">
        <title>The Rosa genome provides new insights in the design of modern roses.</title>
        <authorList>
            <person name="Bendahmane M."/>
        </authorList>
    </citation>
    <scope>NUCLEOTIDE SEQUENCE [LARGE SCALE GENOMIC DNA]</scope>
    <source>
        <strain evidence="2">cv. Old Blush</strain>
    </source>
</reference>
<gene>
    <name evidence="1" type="ORF">RchiOBHm_Chr6g0245061</name>
</gene>
<dbReference type="EMBL" id="PDCK01000044">
    <property type="protein sequence ID" value="PRQ21963.1"/>
    <property type="molecule type" value="Genomic_DNA"/>
</dbReference>
<comment type="caution">
    <text evidence="1">The sequence shown here is derived from an EMBL/GenBank/DDBJ whole genome shotgun (WGS) entry which is preliminary data.</text>
</comment>
<evidence type="ECO:0000313" key="2">
    <source>
        <dbReference type="Proteomes" id="UP000238479"/>
    </source>
</evidence>
<dbReference type="Proteomes" id="UP000238479">
    <property type="component" value="Chromosome 6"/>
</dbReference>
<name>A0A2P6PJ58_ROSCH</name>
<proteinExistence type="predicted"/>